<feature type="region of interest" description="Disordered" evidence="1">
    <location>
        <begin position="1"/>
        <end position="25"/>
    </location>
</feature>
<dbReference type="KEGG" id="dwd:DSCW_25790"/>
<reference evidence="2 3" key="1">
    <citation type="submission" date="2019-11" db="EMBL/GenBank/DDBJ databases">
        <title>Comparative genomics of hydrocarbon-degrading Desulfosarcina strains.</title>
        <authorList>
            <person name="Watanabe M."/>
            <person name="Kojima H."/>
            <person name="Fukui M."/>
        </authorList>
    </citation>
    <scope>NUCLEOTIDE SEQUENCE [LARGE SCALE GENOMIC DNA]</scope>
    <source>
        <strain evidence="2 3">PP31</strain>
    </source>
</reference>
<organism evidence="2 3">
    <name type="scientific">Desulfosarcina widdelii</name>
    <dbReference type="NCBI Taxonomy" id="947919"/>
    <lineage>
        <taxon>Bacteria</taxon>
        <taxon>Pseudomonadati</taxon>
        <taxon>Thermodesulfobacteriota</taxon>
        <taxon>Desulfobacteria</taxon>
        <taxon>Desulfobacterales</taxon>
        <taxon>Desulfosarcinaceae</taxon>
        <taxon>Desulfosarcina</taxon>
    </lineage>
</organism>
<proteinExistence type="predicted"/>
<dbReference type="Proteomes" id="UP000427769">
    <property type="component" value="Chromosome"/>
</dbReference>
<dbReference type="EMBL" id="AP021875">
    <property type="protein sequence ID" value="BBO75162.1"/>
    <property type="molecule type" value="Genomic_DNA"/>
</dbReference>
<evidence type="ECO:0000256" key="1">
    <source>
        <dbReference type="SAM" id="MobiDB-lite"/>
    </source>
</evidence>
<gene>
    <name evidence="2" type="ORF">DSCW_25790</name>
</gene>
<name>A0A5K7YZM0_9BACT</name>
<sequence>MDEVEVLSQAVTDADEITPPEPESSAELVNEVTAPAVPQKDAATSSIARKNPAMRLAALVCARSDGRHVRGGW</sequence>
<accession>A0A5K7YZM0</accession>
<dbReference type="AlphaFoldDB" id="A0A5K7YZM0"/>
<protein>
    <submittedName>
        <fullName evidence="2">Uncharacterized protein</fullName>
    </submittedName>
</protein>
<evidence type="ECO:0000313" key="3">
    <source>
        <dbReference type="Proteomes" id="UP000427769"/>
    </source>
</evidence>
<keyword evidence="3" id="KW-1185">Reference proteome</keyword>
<evidence type="ECO:0000313" key="2">
    <source>
        <dbReference type="EMBL" id="BBO75162.1"/>
    </source>
</evidence>